<dbReference type="EMBL" id="JAEAOA010001501">
    <property type="protein sequence ID" value="KAK3580822.1"/>
    <property type="molecule type" value="Genomic_DNA"/>
</dbReference>
<keyword evidence="4" id="KW-1185">Reference proteome</keyword>
<dbReference type="Proteomes" id="UP001195483">
    <property type="component" value="Unassembled WGS sequence"/>
</dbReference>
<reference evidence="3" key="1">
    <citation type="journal article" date="2021" name="Genome Biol. Evol.">
        <title>A High-Quality Reference Genome for a Parasitic Bivalve with Doubly Uniparental Inheritance (Bivalvia: Unionida).</title>
        <authorList>
            <person name="Smith C.H."/>
        </authorList>
    </citation>
    <scope>NUCLEOTIDE SEQUENCE</scope>
    <source>
        <strain evidence="3">CHS0354</strain>
    </source>
</reference>
<dbReference type="GO" id="GO:0008061">
    <property type="term" value="F:chitin binding"/>
    <property type="evidence" value="ECO:0007669"/>
    <property type="project" value="InterPro"/>
</dbReference>
<organism evidence="3 4">
    <name type="scientific">Potamilus streckersoni</name>
    <dbReference type="NCBI Taxonomy" id="2493646"/>
    <lineage>
        <taxon>Eukaryota</taxon>
        <taxon>Metazoa</taxon>
        <taxon>Spiralia</taxon>
        <taxon>Lophotrochozoa</taxon>
        <taxon>Mollusca</taxon>
        <taxon>Bivalvia</taxon>
        <taxon>Autobranchia</taxon>
        <taxon>Heteroconchia</taxon>
        <taxon>Palaeoheterodonta</taxon>
        <taxon>Unionida</taxon>
        <taxon>Unionoidea</taxon>
        <taxon>Unionidae</taxon>
        <taxon>Ambleminae</taxon>
        <taxon>Lampsilini</taxon>
        <taxon>Potamilus</taxon>
    </lineage>
</organism>
<dbReference type="SUPFAM" id="SSF57625">
    <property type="entry name" value="Invertebrate chitin-binding proteins"/>
    <property type="match status" value="1"/>
</dbReference>
<reference evidence="3" key="2">
    <citation type="journal article" date="2021" name="Genome Biol. Evol.">
        <title>Developing a high-quality reference genome for a parasitic bivalve with doubly uniparental inheritance (Bivalvia: Unionida).</title>
        <authorList>
            <person name="Smith C.H."/>
        </authorList>
    </citation>
    <scope>NUCLEOTIDE SEQUENCE</scope>
    <source>
        <strain evidence="3">CHS0354</strain>
        <tissue evidence="3">Mantle</tissue>
    </source>
</reference>
<evidence type="ECO:0000259" key="2">
    <source>
        <dbReference type="PROSITE" id="PS50940"/>
    </source>
</evidence>
<dbReference type="Gene3D" id="2.60.120.200">
    <property type="match status" value="1"/>
</dbReference>
<dbReference type="InterPro" id="IPR036508">
    <property type="entry name" value="Chitin-bd_dom_sf"/>
</dbReference>
<dbReference type="GO" id="GO:0005576">
    <property type="term" value="C:extracellular region"/>
    <property type="evidence" value="ECO:0007669"/>
    <property type="project" value="InterPro"/>
</dbReference>
<comment type="caution">
    <text evidence="3">The sequence shown here is derived from an EMBL/GenBank/DDBJ whole genome shotgun (WGS) entry which is preliminary data.</text>
</comment>
<dbReference type="AlphaFoldDB" id="A0AAE0RWA2"/>
<gene>
    <name evidence="3" type="ORF">CHS0354_025167</name>
</gene>
<dbReference type="InterPro" id="IPR013320">
    <property type="entry name" value="ConA-like_dom_sf"/>
</dbReference>
<feature type="signal peptide" evidence="1">
    <location>
        <begin position="1"/>
        <end position="24"/>
    </location>
</feature>
<dbReference type="InterPro" id="IPR002557">
    <property type="entry name" value="Chitin-bd_dom"/>
</dbReference>
<dbReference type="PROSITE" id="PS50940">
    <property type="entry name" value="CHIT_BIND_II"/>
    <property type="match status" value="1"/>
</dbReference>
<feature type="chain" id="PRO_5041936535" description="Chitin-binding type-2 domain-containing protein" evidence="1">
    <location>
        <begin position="25"/>
        <end position="356"/>
    </location>
</feature>
<protein>
    <recommendedName>
        <fullName evidence="2">Chitin-binding type-2 domain-containing protein</fullName>
    </recommendedName>
</protein>
<sequence length="356" mass="40168">METATLVITLILTCLEIKIGYSRGIEATDPCFNATKMDGYRYGMLLICGGYWQCVKGKSVAKCCSAKEIYHPNLHTCIPDTNLTCNNTNCGVINPVQECRHTPKMDSRTEFQEVVGGTTFTFQCPPGTVFLQEICSCTFDKEQMVVVPGCKPIAYSSFDSIIPEEGIQSYGVEMIDDGKDHARAKYVYLNGSAYVNIVTLSNSYFTKTLAISFWIRPDGNFNHTQTILTNHIQIRRNCKDVKCDGSVEIRLRPNNKLFTFVVSENRRLKLTTNITFGEWNQVWFVYESEKKGVFGVKSGNSESYIVHKGFIDQRMSGLILGRPSITRRSDYFTGAIDEFKVYKCIPDEAKEALSFI</sequence>
<keyword evidence="1" id="KW-0732">Signal</keyword>
<dbReference type="Pfam" id="PF13385">
    <property type="entry name" value="Laminin_G_3"/>
    <property type="match status" value="1"/>
</dbReference>
<evidence type="ECO:0000256" key="1">
    <source>
        <dbReference type="SAM" id="SignalP"/>
    </source>
</evidence>
<accession>A0AAE0RWA2</accession>
<evidence type="ECO:0000313" key="4">
    <source>
        <dbReference type="Proteomes" id="UP001195483"/>
    </source>
</evidence>
<reference evidence="3" key="3">
    <citation type="submission" date="2023-05" db="EMBL/GenBank/DDBJ databases">
        <authorList>
            <person name="Smith C.H."/>
        </authorList>
    </citation>
    <scope>NUCLEOTIDE SEQUENCE</scope>
    <source>
        <strain evidence="3">CHS0354</strain>
        <tissue evidence="3">Mantle</tissue>
    </source>
</reference>
<evidence type="ECO:0000313" key="3">
    <source>
        <dbReference type="EMBL" id="KAK3580822.1"/>
    </source>
</evidence>
<dbReference type="SUPFAM" id="SSF49899">
    <property type="entry name" value="Concanavalin A-like lectins/glucanases"/>
    <property type="match status" value="1"/>
</dbReference>
<proteinExistence type="predicted"/>
<feature type="domain" description="Chitin-binding type-2" evidence="2">
    <location>
        <begin position="28"/>
        <end position="87"/>
    </location>
</feature>
<name>A0AAE0RWA2_9BIVA</name>